<evidence type="ECO:0000256" key="1">
    <source>
        <dbReference type="ARBA" id="ARBA00013260"/>
    </source>
</evidence>
<dbReference type="PROSITE" id="PS01195">
    <property type="entry name" value="PEPT_TRNA_HYDROL_1"/>
    <property type="match status" value="1"/>
</dbReference>
<evidence type="ECO:0000313" key="12">
    <source>
        <dbReference type="Proteomes" id="UP000243799"/>
    </source>
</evidence>
<keyword evidence="8" id="KW-0963">Cytoplasm</keyword>
<dbReference type="GO" id="GO:0006515">
    <property type="term" value="P:protein quality control for misfolded or incompletely synthesized proteins"/>
    <property type="evidence" value="ECO:0007669"/>
    <property type="project" value="UniProtKB-UniRule"/>
</dbReference>
<evidence type="ECO:0000313" key="11">
    <source>
        <dbReference type="EMBL" id="SFB47546.1"/>
    </source>
</evidence>
<evidence type="ECO:0000256" key="5">
    <source>
        <dbReference type="ARBA" id="ARBA00038063"/>
    </source>
</evidence>
<keyword evidence="2 8" id="KW-0820">tRNA-binding</keyword>
<comment type="similarity">
    <text evidence="5 8 10">Belongs to the PTH family.</text>
</comment>
<keyword evidence="3 8" id="KW-0378">Hydrolase</keyword>
<dbReference type="Gene3D" id="3.40.50.1470">
    <property type="entry name" value="Peptidyl-tRNA hydrolase"/>
    <property type="match status" value="1"/>
</dbReference>
<gene>
    <name evidence="8" type="primary">pth</name>
    <name evidence="11" type="ORF">SAMN05216266_11326</name>
</gene>
<feature type="binding site" evidence="8">
    <location>
        <position position="76"/>
    </location>
    <ligand>
        <name>tRNA</name>
        <dbReference type="ChEBI" id="CHEBI:17843"/>
    </ligand>
</feature>
<dbReference type="GO" id="GO:0004045">
    <property type="term" value="F:peptidyl-tRNA hydrolase activity"/>
    <property type="evidence" value="ECO:0007669"/>
    <property type="project" value="UniProtKB-UniRule"/>
</dbReference>
<keyword evidence="12" id="KW-1185">Reference proteome</keyword>
<feature type="binding site" evidence="8">
    <location>
        <position position="122"/>
    </location>
    <ligand>
        <name>tRNA</name>
        <dbReference type="ChEBI" id="CHEBI:17843"/>
    </ligand>
</feature>
<comment type="subunit">
    <text evidence="8">Monomer.</text>
</comment>
<dbReference type="GO" id="GO:0005737">
    <property type="term" value="C:cytoplasm"/>
    <property type="evidence" value="ECO:0007669"/>
    <property type="project" value="UniProtKB-SubCell"/>
</dbReference>
<dbReference type="HAMAP" id="MF_00083">
    <property type="entry name" value="Pept_tRNA_hydro_bact"/>
    <property type="match status" value="1"/>
</dbReference>
<dbReference type="PANTHER" id="PTHR17224">
    <property type="entry name" value="PEPTIDYL-TRNA HYDROLASE"/>
    <property type="match status" value="1"/>
</dbReference>
<evidence type="ECO:0000256" key="4">
    <source>
        <dbReference type="ARBA" id="ARBA00022884"/>
    </source>
</evidence>
<accession>A0A1I1BD37</accession>
<dbReference type="Pfam" id="PF01195">
    <property type="entry name" value="Pept_tRNA_hydro"/>
    <property type="match status" value="1"/>
</dbReference>
<feature type="binding site" evidence="8">
    <location>
        <position position="74"/>
    </location>
    <ligand>
        <name>tRNA</name>
        <dbReference type="ChEBI" id="CHEBI:17843"/>
    </ligand>
</feature>
<dbReference type="CDD" id="cd00462">
    <property type="entry name" value="PTH"/>
    <property type="match status" value="1"/>
</dbReference>
<protein>
    <recommendedName>
        <fullName evidence="7 8">Peptidyl-tRNA hydrolase</fullName>
        <shortName evidence="8">Pth</shortName>
        <ecNumber evidence="1 8">3.1.1.29</ecNumber>
    </recommendedName>
</protein>
<sequence length="197" mass="20887">MEQDLPGAGEQVLLAGLGNPGPRYAGNRHNVGFLVLDELAGRIGGKFKAHKAGADVLEGHLAGRKVVLAKPRSFMNLSGGPVAGTARFFKVDRSGVVVVHDELDLPYGALKLKLGGGDNGHNGLRSITKSLGGKDYYRVRFGVDRPPGRMDPADYVLKDFSTVERRELALNVDRCADAVEALVGSGLTAAQNQFHAG</sequence>
<dbReference type="AlphaFoldDB" id="A0A1I1BD37"/>
<comment type="function">
    <text evidence="8">Catalyzes the release of premature peptidyl moieties from peptidyl-tRNA molecules trapped in stalled 50S ribosomal subunits, and thus maintains levels of free tRNAs and 50S ribosomes.</text>
</comment>
<evidence type="ECO:0000256" key="6">
    <source>
        <dbReference type="ARBA" id="ARBA00048707"/>
    </source>
</evidence>
<evidence type="ECO:0000256" key="7">
    <source>
        <dbReference type="ARBA" id="ARBA00050038"/>
    </source>
</evidence>
<keyword evidence="4 8" id="KW-0694">RNA-binding</keyword>
<feature type="site" description="Stabilizes the basic form of H active site to accept a proton" evidence="8">
    <location>
        <position position="101"/>
    </location>
</feature>
<feature type="binding site" evidence="8">
    <location>
        <position position="24"/>
    </location>
    <ligand>
        <name>tRNA</name>
        <dbReference type="ChEBI" id="CHEBI:17843"/>
    </ligand>
</feature>
<dbReference type="NCBIfam" id="TIGR00447">
    <property type="entry name" value="pth"/>
    <property type="match status" value="1"/>
</dbReference>
<dbReference type="STRING" id="490629.SAMN05216266_11326"/>
<proteinExistence type="inferred from homology"/>
<evidence type="ECO:0000256" key="8">
    <source>
        <dbReference type="HAMAP-Rule" id="MF_00083"/>
    </source>
</evidence>
<comment type="catalytic activity">
    <reaction evidence="6 8 9">
        <text>an N-acyl-L-alpha-aminoacyl-tRNA + H2O = an N-acyl-L-amino acid + a tRNA + H(+)</text>
        <dbReference type="Rhea" id="RHEA:54448"/>
        <dbReference type="Rhea" id="RHEA-COMP:10123"/>
        <dbReference type="Rhea" id="RHEA-COMP:13883"/>
        <dbReference type="ChEBI" id="CHEBI:15377"/>
        <dbReference type="ChEBI" id="CHEBI:15378"/>
        <dbReference type="ChEBI" id="CHEBI:59874"/>
        <dbReference type="ChEBI" id="CHEBI:78442"/>
        <dbReference type="ChEBI" id="CHEBI:138191"/>
        <dbReference type="EC" id="3.1.1.29"/>
    </reaction>
</comment>
<evidence type="ECO:0000256" key="10">
    <source>
        <dbReference type="RuleBase" id="RU004320"/>
    </source>
</evidence>
<dbReference type="FunFam" id="3.40.50.1470:FF:000001">
    <property type="entry name" value="Peptidyl-tRNA hydrolase"/>
    <property type="match status" value="1"/>
</dbReference>
<reference evidence="12" key="1">
    <citation type="submission" date="2016-10" db="EMBL/GenBank/DDBJ databases">
        <authorList>
            <person name="Varghese N."/>
            <person name="Submissions S."/>
        </authorList>
    </citation>
    <scope>NUCLEOTIDE SEQUENCE [LARGE SCALE GENOMIC DNA]</scope>
    <source>
        <strain evidence="12">CGMCC 4.3568</strain>
    </source>
</reference>
<dbReference type="InterPro" id="IPR036416">
    <property type="entry name" value="Pept_tRNA_hydro_sf"/>
</dbReference>
<dbReference type="Proteomes" id="UP000243799">
    <property type="component" value="Unassembled WGS sequence"/>
</dbReference>
<dbReference type="GO" id="GO:0000049">
    <property type="term" value="F:tRNA binding"/>
    <property type="evidence" value="ECO:0007669"/>
    <property type="project" value="UniProtKB-UniRule"/>
</dbReference>
<comment type="subcellular location">
    <subcellularLocation>
        <location evidence="8">Cytoplasm</location>
    </subcellularLocation>
</comment>
<name>A0A1I1BD37_9PSEU</name>
<dbReference type="EC" id="3.1.1.29" evidence="1 8"/>
<feature type="site" description="Discriminates between blocked and unblocked aminoacyl-tRNA" evidence="8">
    <location>
        <position position="19"/>
    </location>
</feature>
<dbReference type="SUPFAM" id="SSF53178">
    <property type="entry name" value="Peptidyl-tRNA hydrolase-like"/>
    <property type="match status" value="1"/>
</dbReference>
<dbReference type="GO" id="GO:0072344">
    <property type="term" value="P:rescue of stalled ribosome"/>
    <property type="evidence" value="ECO:0007669"/>
    <property type="project" value="UniProtKB-UniRule"/>
</dbReference>
<dbReference type="EMBL" id="FOKG01000013">
    <property type="protein sequence ID" value="SFB47546.1"/>
    <property type="molecule type" value="Genomic_DNA"/>
</dbReference>
<evidence type="ECO:0000256" key="3">
    <source>
        <dbReference type="ARBA" id="ARBA00022801"/>
    </source>
</evidence>
<feature type="active site" description="Proton acceptor" evidence="8">
    <location>
        <position position="29"/>
    </location>
</feature>
<dbReference type="InterPro" id="IPR018171">
    <property type="entry name" value="Pept_tRNA_hydro_CS"/>
</dbReference>
<organism evidence="11 12">
    <name type="scientific">Amycolatopsis marina</name>
    <dbReference type="NCBI Taxonomy" id="490629"/>
    <lineage>
        <taxon>Bacteria</taxon>
        <taxon>Bacillati</taxon>
        <taxon>Actinomycetota</taxon>
        <taxon>Actinomycetes</taxon>
        <taxon>Pseudonocardiales</taxon>
        <taxon>Pseudonocardiaceae</taxon>
        <taxon>Amycolatopsis</taxon>
    </lineage>
</organism>
<evidence type="ECO:0000256" key="9">
    <source>
        <dbReference type="RuleBase" id="RU000673"/>
    </source>
</evidence>
<evidence type="ECO:0000256" key="2">
    <source>
        <dbReference type="ARBA" id="ARBA00022555"/>
    </source>
</evidence>
<dbReference type="InterPro" id="IPR001328">
    <property type="entry name" value="Pept_tRNA_hydro"/>
</dbReference>
<dbReference type="OrthoDB" id="9800507at2"/>
<comment type="function">
    <text evidence="8">Hydrolyzes ribosome-free peptidyl-tRNAs (with 1 or more amino acids incorporated), which drop off the ribosome during protein synthesis, or as a result of ribosome stalling.</text>
</comment>
<dbReference type="PANTHER" id="PTHR17224:SF1">
    <property type="entry name" value="PEPTIDYL-TRNA HYDROLASE"/>
    <property type="match status" value="1"/>
</dbReference>
<dbReference type="RefSeq" id="WP_091674959.1">
    <property type="nucleotide sequence ID" value="NZ_FOKG01000013.1"/>
</dbReference>
<dbReference type="PROSITE" id="PS01196">
    <property type="entry name" value="PEPT_TRNA_HYDROL_2"/>
    <property type="match status" value="1"/>
</dbReference>